<dbReference type="EMBL" id="JAVHJO010000004">
    <property type="protein sequence ID" value="KAK6540922.1"/>
    <property type="molecule type" value="Genomic_DNA"/>
</dbReference>
<organism evidence="2 3">
    <name type="scientific">Orbilia ellipsospora</name>
    <dbReference type="NCBI Taxonomy" id="2528407"/>
    <lineage>
        <taxon>Eukaryota</taxon>
        <taxon>Fungi</taxon>
        <taxon>Dikarya</taxon>
        <taxon>Ascomycota</taxon>
        <taxon>Pezizomycotina</taxon>
        <taxon>Orbiliomycetes</taxon>
        <taxon>Orbiliales</taxon>
        <taxon>Orbiliaceae</taxon>
        <taxon>Orbilia</taxon>
    </lineage>
</organism>
<evidence type="ECO:0000256" key="1">
    <source>
        <dbReference type="SAM" id="MobiDB-lite"/>
    </source>
</evidence>
<feature type="region of interest" description="Disordered" evidence="1">
    <location>
        <begin position="1"/>
        <end position="110"/>
    </location>
</feature>
<gene>
    <name evidence="2" type="ORF">TWF694_008306</name>
</gene>
<dbReference type="AlphaFoldDB" id="A0AAV9XJ30"/>
<protein>
    <submittedName>
        <fullName evidence="2">Uncharacterized protein</fullName>
    </submittedName>
</protein>
<dbReference type="Proteomes" id="UP001365542">
    <property type="component" value="Unassembled WGS sequence"/>
</dbReference>
<dbReference type="PANTHER" id="PTHR40462">
    <property type="entry name" value="CHROMOSOME 1, WHOLE GENOME SHOTGUN SEQUENCE"/>
    <property type="match status" value="1"/>
</dbReference>
<sequence length="110" mass="11988">MDFLSDFAKKAQGGEQKPAEGQQNPPKQEGGSLFDQASKYMNEAAGGGQKGEKKEDYLDKGIDMFQDKILHQGPQDNESAAEQQKDNMIAGGIRDGYKKFTGNDFPGQGK</sequence>
<reference evidence="2 3" key="1">
    <citation type="submission" date="2019-10" db="EMBL/GenBank/DDBJ databases">
        <authorList>
            <person name="Palmer J.M."/>
        </authorList>
    </citation>
    <scope>NUCLEOTIDE SEQUENCE [LARGE SCALE GENOMIC DNA]</scope>
    <source>
        <strain evidence="2 3">TWF694</strain>
    </source>
</reference>
<evidence type="ECO:0000313" key="3">
    <source>
        <dbReference type="Proteomes" id="UP001365542"/>
    </source>
</evidence>
<accession>A0AAV9XJ30</accession>
<comment type="caution">
    <text evidence="2">The sequence shown here is derived from an EMBL/GenBank/DDBJ whole genome shotgun (WGS) entry which is preliminary data.</text>
</comment>
<feature type="compositionally biased region" description="Basic and acidic residues" evidence="1">
    <location>
        <begin position="50"/>
        <end position="70"/>
    </location>
</feature>
<evidence type="ECO:0000313" key="2">
    <source>
        <dbReference type="EMBL" id="KAK6540922.1"/>
    </source>
</evidence>
<keyword evidence="3" id="KW-1185">Reference proteome</keyword>
<proteinExistence type="predicted"/>
<dbReference type="PANTHER" id="PTHR40462:SF1">
    <property type="entry name" value="EXPRESSED PROTEIN"/>
    <property type="match status" value="1"/>
</dbReference>
<name>A0AAV9XJ30_9PEZI</name>